<dbReference type="PANTHER" id="PTHR11063">
    <property type="entry name" value="GLUTAMATE SEMIALDEHYDE DEHYDROGENASE"/>
    <property type="match status" value="1"/>
</dbReference>
<evidence type="ECO:0000256" key="4">
    <source>
        <dbReference type="ARBA" id="ARBA00022857"/>
    </source>
</evidence>
<dbReference type="InterPro" id="IPR016163">
    <property type="entry name" value="Ald_DH_C"/>
</dbReference>
<evidence type="ECO:0000256" key="1">
    <source>
        <dbReference type="ARBA" id="ARBA00004985"/>
    </source>
</evidence>
<comment type="function">
    <text evidence="7">Catalyzes the NADPH-dependent reduction of L-glutamate 5-phosphate into L-glutamate 5-semialdehyde and phosphate. The product spontaneously undergoes cyclization to form 1-pyrroline-5-carboxylate.</text>
</comment>
<evidence type="ECO:0000313" key="9">
    <source>
        <dbReference type="EMBL" id="HFK20963.1"/>
    </source>
</evidence>
<dbReference type="PIRSF" id="PIRSF000151">
    <property type="entry name" value="GPR"/>
    <property type="match status" value="1"/>
</dbReference>
<evidence type="ECO:0000259" key="8">
    <source>
        <dbReference type="Pfam" id="PF00171"/>
    </source>
</evidence>
<dbReference type="UniPathway" id="UPA00098">
    <property type="reaction ID" value="UER00360"/>
</dbReference>
<dbReference type="SUPFAM" id="SSF53720">
    <property type="entry name" value="ALDH-like"/>
    <property type="match status" value="1"/>
</dbReference>
<dbReference type="NCBIfam" id="NF001221">
    <property type="entry name" value="PRK00197.1"/>
    <property type="match status" value="1"/>
</dbReference>
<feature type="domain" description="Aldehyde dehydrogenase" evidence="8">
    <location>
        <begin position="5"/>
        <end position="286"/>
    </location>
</feature>
<dbReference type="PANTHER" id="PTHR11063:SF8">
    <property type="entry name" value="DELTA-1-PYRROLINE-5-CARBOXYLATE SYNTHASE"/>
    <property type="match status" value="1"/>
</dbReference>
<gene>
    <name evidence="7" type="primary">proA</name>
    <name evidence="9" type="ORF">ENS19_06775</name>
</gene>
<reference evidence="9" key="1">
    <citation type="journal article" date="2020" name="mSystems">
        <title>Genome- and Community-Level Interaction Insights into Carbon Utilization and Element Cycling Functions of Hydrothermarchaeota in Hydrothermal Sediment.</title>
        <authorList>
            <person name="Zhou Z."/>
            <person name="Liu Y."/>
            <person name="Xu W."/>
            <person name="Pan J."/>
            <person name="Luo Z.H."/>
            <person name="Li M."/>
        </authorList>
    </citation>
    <scope>NUCLEOTIDE SEQUENCE [LARGE SCALE GENOMIC DNA]</scope>
    <source>
        <strain evidence="9">SpSt-468</strain>
    </source>
</reference>
<evidence type="ECO:0000256" key="6">
    <source>
        <dbReference type="ARBA" id="ARBA00049024"/>
    </source>
</evidence>
<dbReference type="Gene3D" id="3.40.605.10">
    <property type="entry name" value="Aldehyde Dehydrogenase, Chain A, domain 1"/>
    <property type="match status" value="1"/>
</dbReference>
<dbReference type="EC" id="1.2.1.41" evidence="7"/>
<proteinExistence type="inferred from homology"/>
<dbReference type="GO" id="GO:0004350">
    <property type="term" value="F:glutamate-5-semialdehyde dehydrogenase activity"/>
    <property type="evidence" value="ECO:0007669"/>
    <property type="project" value="UniProtKB-UniRule"/>
</dbReference>
<dbReference type="Pfam" id="PF00171">
    <property type="entry name" value="Aldedh"/>
    <property type="match status" value="1"/>
</dbReference>
<evidence type="ECO:0000256" key="2">
    <source>
        <dbReference type="ARBA" id="ARBA00022605"/>
    </source>
</evidence>
<dbReference type="NCBIfam" id="TIGR00407">
    <property type="entry name" value="proA"/>
    <property type="match status" value="1"/>
</dbReference>
<dbReference type="CDD" id="cd07079">
    <property type="entry name" value="ALDH_F18-19_ProA-GPR"/>
    <property type="match status" value="1"/>
</dbReference>
<protein>
    <recommendedName>
        <fullName evidence="7">Gamma-glutamyl phosphate reductase</fullName>
        <shortName evidence="7">GPR</shortName>
        <ecNumber evidence="7">1.2.1.41</ecNumber>
    </recommendedName>
    <alternativeName>
        <fullName evidence="7">Glutamate-5-semialdehyde dehydrogenase</fullName>
    </alternativeName>
    <alternativeName>
        <fullName evidence="7">Glutamyl-gamma-semialdehyde dehydrogenase</fullName>
        <shortName evidence="7">GSA dehydrogenase</shortName>
    </alternativeName>
</protein>
<sequence>MVENKAEDLSLKVAAAKKASALLAQVSDQTKTAALKSAAREIMENVTPLISSNKADIVVAEKKLAKGELSKSLLARLKLDNEKIAEISRMVESVAALPDPVGKTTYSCKLDECLDLYKVTVPFGVIAAIFEARPDALPQIVALCIKSGNCVLLKGGSEAAESNRVMFSLMESALVREGIPKGAIQLIEGREAVSALLKMEDQIDLVIPRGSNEFVKYIQANTRIPVLGHSSGICHIFVDKDADPDKAIRICHDARVQYPAACNAMKILLMDRQIAPSLLPRIAEKMILSGVKLKGCQEAVRILSDAGMPIRAADNKDWVTEYLELVLPIKIISGVEEAIVHINKFSSHHTDAIITENADNAKRFLSMVDSSTVMVNASTRFSDGYRYGLGAEVGISTNKIHARGPVGLEGLVTTKYLLIGSGHIVGDYVGQNARRFVHAPLESDFLVRMKKW</sequence>
<dbReference type="InterPro" id="IPR016161">
    <property type="entry name" value="Ald_DH/histidinol_DH"/>
</dbReference>
<comment type="caution">
    <text evidence="9">The sequence shown here is derived from an EMBL/GenBank/DDBJ whole genome shotgun (WGS) entry which is preliminary data.</text>
</comment>
<dbReference type="GO" id="GO:0005737">
    <property type="term" value="C:cytoplasm"/>
    <property type="evidence" value="ECO:0007669"/>
    <property type="project" value="UniProtKB-SubCell"/>
</dbReference>
<comment type="subcellular location">
    <subcellularLocation>
        <location evidence="7">Cytoplasm</location>
    </subcellularLocation>
</comment>
<keyword evidence="2 7" id="KW-0028">Amino-acid biosynthesis</keyword>
<dbReference type="GO" id="GO:0055129">
    <property type="term" value="P:L-proline biosynthetic process"/>
    <property type="evidence" value="ECO:0007669"/>
    <property type="project" value="UniProtKB-UniRule"/>
</dbReference>
<keyword evidence="5 7" id="KW-0560">Oxidoreductase</keyword>
<evidence type="ECO:0000256" key="3">
    <source>
        <dbReference type="ARBA" id="ARBA00022650"/>
    </source>
</evidence>
<dbReference type="FunFam" id="3.40.309.10:FF:000006">
    <property type="entry name" value="Gamma-glutamyl phosphate reductase"/>
    <property type="match status" value="1"/>
</dbReference>
<keyword evidence="7" id="KW-0963">Cytoplasm</keyword>
<evidence type="ECO:0000256" key="7">
    <source>
        <dbReference type="HAMAP-Rule" id="MF_00412"/>
    </source>
</evidence>
<dbReference type="InterPro" id="IPR015590">
    <property type="entry name" value="Aldehyde_DH_dom"/>
</dbReference>
<comment type="similarity">
    <text evidence="7">Belongs to the gamma-glutamyl phosphate reductase family.</text>
</comment>
<keyword evidence="4 7" id="KW-0521">NADP</keyword>
<dbReference type="InterPro" id="IPR016162">
    <property type="entry name" value="Ald_DH_N"/>
</dbReference>
<dbReference type="Gene3D" id="3.40.309.10">
    <property type="entry name" value="Aldehyde Dehydrogenase, Chain A, domain 2"/>
    <property type="match status" value="1"/>
</dbReference>
<dbReference type="AlphaFoldDB" id="A0A7C3EX51"/>
<comment type="catalytic activity">
    <reaction evidence="6 7">
        <text>L-glutamate 5-semialdehyde + phosphate + NADP(+) = L-glutamyl 5-phosphate + NADPH + H(+)</text>
        <dbReference type="Rhea" id="RHEA:19541"/>
        <dbReference type="ChEBI" id="CHEBI:15378"/>
        <dbReference type="ChEBI" id="CHEBI:43474"/>
        <dbReference type="ChEBI" id="CHEBI:57783"/>
        <dbReference type="ChEBI" id="CHEBI:58066"/>
        <dbReference type="ChEBI" id="CHEBI:58274"/>
        <dbReference type="ChEBI" id="CHEBI:58349"/>
        <dbReference type="EC" id="1.2.1.41"/>
    </reaction>
</comment>
<organism evidence="9">
    <name type="scientific">Candidatus Methanomethylicus mesodigestus</name>
    <dbReference type="NCBI Taxonomy" id="1867258"/>
    <lineage>
        <taxon>Archaea</taxon>
        <taxon>Thermoproteota</taxon>
        <taxon>Methanosuratincolia</taxon>
        <taxon>Candidatus Methanomethylicales</taxon>
        <taxon>Candidatus Methanomethylicaceae</taxon>
        <taxon>Candidatus Methanomethylicus</taxon>
    </lineage>
</organism>
<name>A0A7C3EX51_9CREN</name>
<accession>A0A7C3EX51</accession>
<dbReference type="GO" id="GO:0050661">
    <property type="term" value="F:NADP binding"/>
    <property type="evidence" value="ECO:0007669"/>
    <property type="project" value="InterPro"/>
</dbReference>
<comment type="pathway">
    <text evidence="1 7">Amino-acid biosynthesis; L-proline biosynthesis; L-glutamate 5-semialdehyde from L-glutamate: step 2/2.</text>
</comment>
<dbReference type="HAMAP" id="MF_00412">
    <property type="entry name" value="ProA"/>
    <property type="match status" value="1"/>
</dbReference>
<dbReference type="InterPro" id="IPR000965">
    <property type="entry name" value="GPR_dom"/>
</dbReference>
<dbReference type="EMBL" id="DSTX01000011">
    <property type="protein sequence ID" value="HFK20963.1"/>
    <property type="molecule type" value="Genomic_DNA"/>
</dbReference>
<keyword evidence="3 7" id="KW-0641">Proline biosynthesis</keyword>
<dbReference type="InterPro" id="IPR012134">
    <property type="entry name" value="Glu-5-SA_DH"/>
</dbReference>
<evidence type="ECO:0000256" key="5">
    <source>
        <dbReference type="ARBA" id="ARBA00023002"/>
    </source>
</evidence>